<protein>
    <recommendedName>
        <fullName evidence="4">Nitroreductase domain-containing protein</fullName>
    </recommendedName>
</protein>
<dbReference type="EMBL" id="LFNT01000023">
    <property type="protein sequence ID" value="KMS72983.1"/>
    <property type="molecule type" value="Genomic_DNA"/>
</dbReference>
<evidence type="ECO:0000313" key="2">
    <source>
        <dbReference type="EMBL" id="KMS72983.1"/>
    </source>
</evidence>
<dbReference type="GO" id="GO:0016491">
    <property type="term" value="F:oxidoreductase activity"/>
    <property type="evidence" value="ECO:0007669"/>
    <property type="project" value="InterPro"/>
</dbReference>
<dbReference type="InterPro" id="IPR000415">
    <property type="entry name" value="Nitroreductase-like"/>
</dbReference>
<evidence type="ECO:0000313" key="3">
    <source>
        <dbReference type="Proteomes" id="UP000037432"/>
    </source>
</evidence>
<dbReference type="Gene3D" id="3.40.109.10">
    <property type="entry name" value="NADH Oxidase"/>
    <property type="match status" value="1"/>
</dbReference>
<dbReference type="PATRIC" id="fig|1938.3.peg.2672"/>
<dbReference type="AlphaFoldDB" id="A0A0J7ZCP2"/>
<dbReference type="SUPFAM" id="SSF55469">
    <property type="entry name" value="FMN-dependent nitroreductase-like"/>
    <property type="match status" value="1"/>
</dbReference>
<evidence type="ECO:0008006" key="4">
    <source>
        <dbReference type="Google" id="ProtNLM"/>
    </source>
</evidence>
<proteinExistence type="predicted"/>
<comment type="caution">
    <text evidence="2">The sequence shown here is derived from an EMBL/GenBank/DDBJ whole genome shotgun (WGS) entry which is preliminary data.</text>
</comment>
<feature type="region of interest" description="Disordered" evidence="1">
    <location>
        <begin position="218"/>
        <end position="237"/>
    </location>
</feature>
<dbReference type="RefSeq" id="WP_048582847.1">
    <property type="nucleotide sequence ID" value="NZ_LFNT01000023.1"/>
</dbReference>
<evidence type="ECO:0000256" key="1">
    <source>
        <dbReference type="SAM" id="MobiDB-lite"/>
    </source>
</evidence>
<gene>
    <name evidence="2" type="ORF">ACM01_21010</name>
</gene>
<dbReference type="Proteomes" id="UP000037432">
    <property type="component" value="Unassembled WGS sequence"/>
</dbReference>
<accession>A0A0J7ZCP2</accession>
<name>A0A0J7ZCP2_STRVR</name>
<organism evidence="2 3">
    <name type="scientific">Streptomyces viridochromogenes</name>
    <dbReference type="NCBI Taxonomy" id="1938"/>
    <lineage>
        <taxon>Bacteria</taxon>
        <taxon>Bacillati</taxon>
        <taxon>Actinomycetota</taxon>
        <taxon>Actinomycetes</taxon>
        <taxon>Kitasatosporales</taxon>
        <taxon>Streptomycetaceae</taxon>
        <taxon>Streptomyces</taxon>
    </lineage>
</organism>
<sequence length="237" mass="24221">MTGYPQFAQALEQARDPRAGAAGTDGLPPCLPERGHTPVPLPAPGAPAVALSAALADRRSTRLYAEQEVPAAAVSAVLSAATGLTPLLGWALVVRRAQGLAVGSHHVEALPDGGLRLHRVGPVPGAEAWPQREFHLAPVIVVAMANLLVPAGRSAAPLYHLAGRAAYRAHMAAATAGLESCLFYGPTLAGRTALRFDNVTRAPLIGLSVGLPLDACPRPAAREGPPHDQALSGAASG</sequence>
<reference evidence="2 3" key="1">
    <citation type="submission" date="2015-06" db="EMBL/GenBank/DDBJ databases">
        <authorList>
            <person name="Ju K.-S."/>
            <person name="Doroghazi J.R."/>
            <person name="Metcalf W.W."/>
        </authorList>
    </citation>
    <scope>NUCLEOTIDE SEQUENCE [LARGE SCALE GENOMIC DNA]</scope>
    <source>
        <strain evidence="2 3">NRRL 3414</strain>
    </source>
</reference>